<feature type="signal peptide" evidence="3">
    <location>
        <begin position="1"/>
        <end position="24"/>
    </location>
</feature>
<sequence>MRAGAALFFLAATAAAFPGAAVQAAPGDGVLVVHTTFTTADPTRGEDVHGQVWVAATGGAATNATLTFSATPNTGVGLEAVCTRTAQGYCKLGDVDAAGTSIPFTLRVKAGASRLTVTVGAFARADGSESVGEYTKVAFARTPPKTQSPEATPTTASPTPTASATTTAPSVPAAVPAPGTTVLVPPVTTPGATDPGAGLPQVAPTPSAALPGYAVPSSTEEALPATELTGANDVSPLLALGQSVWLGVLLAACTLASAAAIRRGARIRHAAPTSGPRRRKP</sequence>
<dbReference type="AlphaFoldDB" id="A0A3N1CTG8"/>
<evidence type="ECO:0000256" key="3">
    <source>
        <dbReference type="SAM" id="SignalP"/>
    </source>
</evidence>
<feature type="transmembrane region" description="Helical" evidence="2">
    <location>
        <begin position="244"/>
        <end position="261"/>
    </location>
</feature>
<feature type="compositionally biased region" description="Low complexity" evidence="1">
    <location>
        <begin position="151"/>
        <end position="193"/>
    </location>
</feature>
<evidence type="ECO:0000256" key="2">
    <source>
        <dbReference type="SAM" id="Phobius"/>
    </source>
</evidence>
<keyword evidence="2" id="KW-0472">Membrane</keyword>
<feature type="region of interest" description="Disordered" evidence="1">
    <location>
        <begin position="139"/>
        <end position="205"/>
    </location>
</feature>
<dbReference type="RefSeq" id="WP_170201350.1">
    <property type="nucleotide sequence ID" value="NZ_RJKE01000001.1"/>
</dbReference>
<name>A0A3N1CTG8_9ACTN</name>
<feature type="chain" id="PRO_5018309425" description="Neocarzinostatin family protein" evidence="3">
    <location>
        <begin position="25"/>
        <end position="281"/>
    </location>
</feature>
<protein>
    <recommendedName>
        <fullName evidence="6">Neocarzinostatin family protein</fullName>
    </recommendedName>
</protein>
<proteinExistence type="predicted"/>
<keyword evidence="5" id="KW-1185">Reference proteome</keyword>
<dbReference type="Proteomes" id="UP000272400">
    <property type="component" value="Unassembled WGS sequence"/>
</dbReference>
<evidence type="ECO:0000313" key="4">
    <source>
        <dbReference type="EMBL" id="ROO84609.1"/>
    </source>
</evidence>
<organism evidence="4 5">
    <name type="scientific">Actinocorallia herbida</name>
    <dbReference type="NCBI Taxonomy" id="58109"/>
    <lineage>
        <taxon>Bacteria</taxon>
        <taxon>Bacillati</taxon>
        <taxon>Actinomycetota</taxon>
        <taxon>Actinomycetes</taxon>
        <taxon>Streptosporangiales</taxon>
        <taxon>Thermomonosporaceae</taxon>
        <taxon>Actinocorallia</taxon>
    </lineage>
</organism>
<comment type="caution">
    <text evidence="4">The sequence shown here is derived from an EMBL/GenBank/DDBJ whole genome shotgun (WGS) entry which is preliminary data.</text>
</comment>
<accession>A0A3N1CTG8</accession>
<dbReference type="EMBL" id="RJKE01000001">
    <property type="protein sequence ID" value="ROO84609.1"/>
    <property type="molecule type" value="Genomic_DNA"/>
</dbReference>
<reference evidence="4 5" key="1">
    <citation type="submission" date="2018-11" db="EMBL/GenBank/DDBJ databases">
        <title>Sequencing the genomes of 1000 actinobacteria strains.</title>
        <authorList>
            <person name="Klenk H.-P."/>
        </authorList>
    </citation>
    <scope>NUCLEOTIDE SEQUENCE [LARGE SCALE GENOMIC DNA]</scope>
    <source>
        <strain evidence="4 5">DSM 44254</strain>
    </source>
</reference>
<gene>
    <name evidence="4" type="ORF">EDD29_2136</name>
</gene>
<evidence type="ECO:0000313" key="5">
    <source>
        <dbReference type="Proteomes" id="UP000272400"/>
    </source>
</evidence>
<keyword evidence="2" id="KW-1133">Transmembrane helix</keyword>
<evidence type="ECO:0000256" key="1">
    <source>
        <dbReference type="SAM" id="MobiDB-lite"/>
    </source>
</evidence>
<evidence type="ECO:0008006" key="6">
    <source>
        <dbReference type="Google" id="ProtNLM"/>
    </source>
</evidence>
<keyword evidence="3" id="KW-0732">Signal</keyword>
<keyword evidence="2" id="KW-0812">Transmembrane</keyword>